<keyword evidence="7" id="KW-0436">Ligase</keyword>
<evidence type="ECO:0000256" key="5">
    <source>
        <dbReference type="SAM" id="Phobius"/>
    </source>
</evidence>
<feature type="transmembrane region" description="Helical" evidence="5">
    <location>
        <begin position="232"/>
        <end position="251"/>
    </location>
</feature>
<accession>A0A1I7BEJ0</accession>
<evidence type="ECO:0000256" key="2">
    <source>
        <dbReference type="ARBA" id="ARBA00022692"/>
    </source>
</evidence>
<dbReference type="GO" id="GO:0016020">
    <property type="term" value="C:membrane"/>
    <property type="evidence" value="ECO:0007669"/>
    <property type="project" value="UniProtKB-SubCell"/>
</dbReference>
<keyword evidence="4 5" id="KW-0472">Membrane</keyword>
<evidence type="ECO:0000259" key="6">
    <source>
        <dbReference type="Pfam" id="PF04932"/>
    </source>
</evidence>
<feature type="transmembrane region" description="Helical" evidence="5">
    <location>
        <begin position="155"/>
        <end position="173"/>
    </location>
</feature>
<dbReference type="PANTHER" id="PTHR37422">
    <property type="entry name" value="TEICHURONIC ACID BIOSYNTHESIS PROTEIN TUAE"/>
    <property type="match status" value="1"/>
</dbReference>
<gene>
    <name evidence="7" type="ORF">SAMN05216474_2741</name>
</gene>
<keyword evidence="3 5" id="KW-1133">Transmembrane helix</keyword>
<dbReference type="Pfam" id="PF04932">
    <property type="entry name" value="Wzy_C"/>
    <property type="match status" value="1"/>
</dbReference>
<keyword evidence="8" id="KW-1185">Reference proteome</keyword>
<evidence type="ECO:0000313" key="7">
    <source>
        <dbReference type="EMBL" id="SFT85587.1"/>
    </source>
</evidence>
<feature type="transmembrane region" description="Helical" evidence="5">
    <location>
        <begin position="117"/>
        <end position="135"/>
    </location>
</feature>
<reference evidence="7 8" key="1">
    <citation type="submission" date="2016-10" db="EMBL/GenBank/DDBJ databases">
        <authorList>
            <person name="de Groot N.N."/>
        </authorList>
    </citation>
    <scope>NUCLEOTIDE SEQUENCE [LARGE SCALE GENOMIC DNA]</scope>
    <source>
        <strain evidence="7 8">CGMCC 1.7005</strain>
    </source>
</reference>
<feature type="transmembrane region" description="Helical" evidence="5">
    <location>
        <begin position="62"/>
        <end position="79"/>
    </location>
</feature>
<feature type="transmembrane region" description="Helical" evidence="5">
    <location>
        <begin position="31"/>
        <end position="50"/>
    </location>
</feature>
<dbReference type="Proteomes" id="UP000236454">
    <property type="component" value="Unassembled WGS sequence"/>
</dbReference>
<dbReference type="InterPro" id="IPR051533">
    <property type="entry name" value="WaaL-like"/>
</dbReference>
<dbReference type="GO" id="GO:0016874">
    <property type="term" value="F:ligase activity"/>
    <property type="evidence" value="ECO:0007669"/>
    <property type="project" value="UniProtKB-KW"/>
</dbReference>
<feature type="transmembrane region" description="Helical" evidence="5">
    <location>
        <begin position="203"/>
        <end position="220"/>
    </location>
</feature>
<organism evidence="7 8">
    <name type="scientific">Lishizhenia tianjinensis</name>
    <dbReference type="NCBI Taxonomy" id="477690"/>
    <lineage>
        <taxon>Bacteria</taxon>
        <taxon>Pseudomonadati</taxon>
        <taxon>Bacteroidota</taxon>
        <taxon>Flavobacteriia</taxon>
        <taxon>Flavobacteriales</taxon>
        <taxon>Crocinitomicaceae</taxon>
        <taxon>Lishizhenia</taxon>
    </lineage>
</organism>
<feature type="domain" description="O-antigen ligase-related" evidence="6">
    <location>
        <begin position="370"/>
        <end position="458"/>
    </location>
</feature>
<protein>
    <submittedName>
        <fullName evidence="7">O-Antigen ligase</fullName>
    </submittedName>
</protein>
<evidence type="ECO:0000256" key="4">
    <source>
        <dbReference type="ARBA" id="ARBA00023136"/>
    </source>
</evidence>
<dbReference type="AlphaFoldDB" id="A0A1I7BEJ0"/>
<proteinExistence type="predicted"/>
<keyword evidence="2 5" id="KW-0812">Transmembrane</keyword>
<feature type="transmembrane region" description="Helical" evidence="5">
    <location>
        <begin position="443"/>
        <end position="465"/>
    </location>
</feature>
<evidence type="ECO:0000313" key="8">
    <source>
        <dbReference type="Proteomes" id="UP000236454"/>
    </source>
</evidence>
<comment type="subcellular location">
    <subcellularLocation>
        <location evidence="1">Membrane</location>
        <topology evidence="1">Multi-pass membrane protein</topology>
    </subcellularLocation>
</comment>
<dbReference type="OrthoDB" id="1093278at2"/>
<dbReference type="STRING" id="477690.SAMN05216474_2741"/>
<dbReference type="EMBL" id="FPAS01000005">
    <property type="protein sequence ID" value="SFT85587.1"/>
    <property type="molecule type" value="Genomic_DNA"/>
</dbReference>
<name>A0A1I7BEJ0_9FLAO</name>
<dbReference type="PANTHER" id="PTHR37422:SF13">
    <property type="entry name" value="LIPOPOLYSACCHARIDE BIOSYNTHESIS PROTEIN PA4999-RELATED"/>
    <property type="match status" value="1"/>
</dbReference>
<evidence type="ECO:0000256" key="1">
    <source>
        <dbReference type="ARBA" id="ARBA00004141"/>
    </source>
</evidence>
<sequence>MLDKLFGYRVHTLIHQLCFFALCVGLPLNKVVLSLATMLCFLNILLEAHFATYLKNIRKNKIVALTLLFFGFHFLGLIYTSNFDYAFHDLRVKLPLFVLPFVYAARPLQVKEVKHGFLLFLLSLLVTTGINFYNYHQKISEGIFLDIREMSLFGSHIRFALLVVFGAAITLIYTVKRTKLYWLFALLFAWFSYYTLYSQVLSGVVAYACLMAALFLYAIAQLKIKSLKWSLWIMFVGSLLTVGIAMVQFLWPENEDYIYGELDYASAEGTIYYHDTLSTFFENGEPIMIYIAEEEMRREWNKRSTIPYDSLDRKKQHVKYTLWRYLTSKKQRKDAQGIAQLTDEDIDFIEQGITSLEAQNGGLQNRLNGLKTQFQTYAANGNPNGHSLLQRLEHWSAAVYIIKNNPYFGVGTGDVQDAFNDAYDHLDSKLDEHHRNRAHNQFLTTWITFGLPGMILFLAIWIVFLKGALRNKHILALAFGIIALASFLPEDTIETQQGVTFIALFLAVFSTQFHQKTEA</sequence>
<dbReference type="InterPro" id="IPR007016">
    <property type="entry name" value="O-antigen_ligase-rel_domated"/>
</dbReference>
<evidence type="ECO:0000256" key="3">
    <source>
        <dbReference type="ARBA" id="ARBA00022989"/>
    </source>
</evidence>